<dbReference type="SUPFAM" id="SSF56281">
    <property type="entry name" value="Metallo-hydrolase/oxidoreductase"/>
    <property type="match status" value="1"/>
</dbReference>
<comment type="pathway">
    <text evidence="1 6">Cofactor biosynthesis; pyrroloquinoline quinone biosynthesis.</text>
</comment>
<dbReference type="KEGG" id="lpil:LIP_1136"/>
<dbReference type="UniPathway" id="UPA00539"/>
<evidence type="ECO:0000313" key="9">
    <source>
        <dbReference type="Proteomes" id="UP000065807"/>
    </source>
</evidence>
<keyword evidence="9" id="KW-1185">Reference proteome</keyword>
<protein>
    <recommendedName>
        <fullName evidence="3 6">Coenzyme PQQ synthesis protein B</fullName>
    </recommendedName>
    <alternativeName>
        <fullName evidence="6">Pyrroloquinoline quinone biosynthesis protein B</fullName>
    </alternativeName>
</protein>
<dbReference type="NCBIfam" id="TIGR02108">
    <property type="entry name" value="PQQ_syn_pqqB"/>
    <property type="match status" value="1"/>
</dbReference>
<comment type="function">
    <text evidence="6">May be involved in the transport of PQQ or its precursor to the periplasm.</text>
</comment>
<dbReference type="Proteomes" id="UP000065807">
    <property type="component" value="Chromosome"/>
</dbReference>
<dbReference type="InterPro" id="IPR036866">
    <property type="entry name" value="RibonucZ/Hydroxyglut_hydro"/>
</dbReference>
<gene>
    <name evidence="6" type="primary">pqqB</name>
    <name evidence="8" type="ORF">LIP_1136</name>
</gene>
<reference evidence="9" key="2">
    <citation type="journal article" date="2016" name="Int. J. Syst. Evol. Microbiol.">
        <title>Complete genome sequence and cell structure of Limnochorda pilosa, a Gram-negative spore-former within the phylum Firmicutes.</title>
        <authorList>
            <person name="Watanabe M."/>
            <person name="Kojima H."/>
            <person name="Fukui M."/>
        </authorList>
    </citation>
    <scope>NUCLEOTIDE SEQUENCE [LARGE SCALE GENOMIC DNA]</scope>
    <source>
        <strain evidence="9">HC45</strain>
    </source>
</reference>
<dbReference type="InterPro" id="IPR001279">
    <property type="entry name" value="Metallo-B-lactamas"/>
</dbReference>
<evidence type="ECO:0000256" key="6">
    <source>
        <dbReference type="HAMAP-Rule" id="MF_00653"/>
    </source>
</evidence>
<keyword evidence="4 6" id="KW-0813">Transport</keyword>
<dbReference type="GO" id="GO:0018189">
    <property type="term" value="P:pyrroloquinoline quinone biosynthetic process"/>
    <property type="evidence" value="ECO:0007669"/>
    <property type="project" value="UniProtKB-UniRule"/>
</dbReference>
<feature type="domain" description="Metallo-beta-lactamase" evidence="7">
    <location>
        <begin position="51"/>
        <end position="266"/>
    </location>
</feature>
<evidence type="ECO:0000313" key="8">
    <source>
        <dbReference type="EMBL" id="BAS26993.1"/>
    </source>
</evidence>
<sequence>MRARLLGTGAGGGFPQWNCACRGCERARARHAGTRVRTQSSLALNANGTEWYLVDATPDVRVQVEAFPLLRPGPGLRQTPIRGILLTDAELDHTVGLLVLREGAELTVHSTATVREALSGPFPVREMLRPYATLEWIEVRPGASFVLDGGRIRAVAFRTGSKAPRYVGSAVRGDGWSVGYRFEDTSTGGALAYVPGLEAWTPEVEEHLAGTGAVFLDGTFWSDDELVALHASESTAREMGHLPMTGPGGTARRLAELAVPLKAYVHVNNTNPVLREDGPEYRFLASLGIGVGWDGLEVEL</sequence>
<evidence type="ECO:0000256" key="4">
    <source>
        <dbReference type="ARBA" id="ARBA00022448"/>
    </source>
</evidence>
<proteinExistence type="inferred from homology"/>
<dbReference type="PANTHER" id="PTHR42663:SF7">
    <property type="entry name" value="COENZYME PQQ SYNTHESIS PROTEIN B"/>
    <property type="match status" value="1"/>
</dbReference>
<evidence type="ECO:0000256" key="5">
    <source>
        <dbReference type="ARBA" id="ARBA00022905"/>
    </source>
</evidence>
<dbReference type="InterPro" id="IPR011842">
    <property type="entry name" value="PQQ_synth_PqqB"/>
</dbReference>
<dbReference type="STRING" id="1555112.LIP_1136"/>
<accession>A0A0K2SIQ6</accession>
<organism evidence="8 9">
    <name type="scientific">Limnochorda pilosa</name>
    <dbReference type="NCBI Taxonomy" id="1555112"/>
    <lineage>
        <taxon>Bacteria</taxon>
        <taxon>Bacillati</taxon>
        <taxon>Bacillota</taxon>
        <taxon>Limnochordia</taxon>
        <taxon>Limnochordales</taxon>
        <taxon>Limnochordaceae</taxon>
        <taxon>Limnochorda</taxon>
    </lineage>
</organism>
<name>A0A0K2SIQ6_LIMPI</name>
<dbReference type="RefSeq" id="WP_068135248.1">
    <property type="nucleotide sequence ID" value="NZ_AP014924.1"/>
</dbReference>
<reference evidence="9" key="1">
    <citation type="submission" date="2015-07" db="EMBL/GenBank/DDBJ databases">
        <title>Complete genome sequence and phylogenetic analysis of Limnochorda pilosa.</title>
        <authorList>
            <person name="Watanabe M."/>
            <person name="Kojima H."/>
            <person name="Fukui M."/>
        </authorList>
    </citation>
    <scope>NUCLEOTIDE SEQUENCE [LARGE SCALE GENOMIC DNA]</scope>
    <source>
        <strain evidence="9">HC45</strain>
    </source>
</reference>
<evidence type="ECO:0000259" key="7">
    <source>
        <dbReference type="Pfam" id="PF12706"/>
    </source>
</evidence>
<evidence type="ECO:0000256" key="1">
    <source>
        <dbReference type="ARBA" id="ARBA00004886"/>
    </source>
</evidence>
<evidence type="ECO:0000256" key="3">
    <source>
        <dbReference type="ARBA" id="ARBA00015084"/>
    </source>
</evidence>
<comment type="similarity">
    <text evidence="2 6">Belongs to the PqqB family.</text>
</comment>
<dbReference type="OrthoDB" id="9800940at2"/>
<dbReference type="PATRIC" id="fig|1555112.3.peg.1186"/>
<dbReference type="EMBL" id="AP014924">
    <property type="protein sequence ID" value="BAS26993.1"/>
    <property type="molecule type" value="Genomic_DNA"/>
</dbReference>
<dbReference type="Pfam" id="PF12706">
    <property type="entry name" value="Lactamase_B_2"/>
    <property type="match status" value="1"/>
</dbReference>
<dbReference type="PANTHER" id="PTHR42663">
    <property type="entry name" value="HYDROLASE C777.06C-RELATED-RELATED"/>
    <property type="match status" value="1"/>
</dbReference>
<evidence type="ECO:0000256" key="2">
    <source>
        <dbReference type="ARBA" id="ARBA00008481"/>
    </source>
</evidence>
<dbReference type="Gene3D" id="3.60.15.10">
    <property type="entry name" value="Ribonuclease Z/Hydroxyacylglutathione hydrolase-like"/>
    <property type="match status" value="1"/>
</dbReference>
<dbReference type="HAMAP" id="MF_00653">
    <property type="entry name" value="PQQ_syn_PqqB"/>
    <property type="match status" value="1"/>
</dbReference>
<dbReference type="AlphaFoldDB" id="A0A0K2SIQ6"/>
<keyword evidence="5 6" id="KW-0884">PQQ biosynthesis</keyword>